<gene>
    <name evidence="3" type="ORF">PBRA_007737</name>
    <name evidence="4" type="ORF">PLBR_LOCUS6256</name>
</gene>
<reference evidence="3 5" key="1">
    <citation type="submission" date="2015-02" db="EMBL/GenBank/DDBJ databases">
        <authorList>
            <person name="Chooi Y.-H."/>
        </authorList>
    </citation>
    <scope>NUCLEOTIDE SEQUENCE [LARGE SCALE GENOMIC DNA]</scope>
    <source>
        <strain evidence="3">E3</strain>
    </source>
</reference>
<proteinExistence type="predicted"/>
<dbReference type="EMBL" id="OVEO01000011">
    <property type="protein sequence ID" value="SPQ99041.1"/>
    <property type="molecule type" value="Genomic_DNA"/>
</dbReference>
<evidence type="ECO:0000313" key="6">
    <source>
        <dbReference type="Proteomes" id="UP000290189"/>
    </source>
</evidence>
<dbReference type="Proteomes" id="UP000039324">
    <property type="component" value="Unassembled WGS sequence"/>
</dbReference>
<sequence>MVQPIRRRKGRKGRRTPYERPLQAEIDVQRIDLDVTHRGRILQRHKRECRELKATIASMQVDVKRLSKKVPGQKEARRQLVRDIRKLEDDLRARHAAEIERLAEPVNDKNDATSNAADAAADVLPGFQFNLPGVPDDSAMQI</sequence>
<evidence type="ECO:0000256" key="2">
    <source>
        <dbReference type="SAM" id="MobiDB-lite"/>
    </source>
</evidence>
<evidence type="ECO:0000313" key="3">
    <source>
        <dbReference type="EMBL" id="CEP00003.1"/>
    </source>
</evidence>
<accession>A0A0G4IXC6</accession>
<feature type="coiled-coil region" evidence="1">
    <location>
        <begin position="42"/>
        <end position="69"/>
    </location>
</feature>
<organism evidence="3 5">
    <name type="scientific">Plasmodiophora brassicae</name>
    <name type="common">Clubroot disease agent</name>
    <dbReference type="NCBI Taxonomy" id="37360"/>
    <lineage>
        <taxon>Eukaryota</taxon>
        <taxon>Sar</taxon>
        <taxon>Rhizaria</taxon>
        <taxon>Endomyxa</taxon>
        <taxon>Phytomyxea</taxon>
        <taxon>Plasmodiophorida</taxon>
        <taxon>Plasmodiophoridae</taxon>
        <taxon>Plasmodiophora</taxon>
    </lineage>
</organism>
<feature type="compositionally biased region" description="Basic residues" evidence="2">
    <location>
        <begin position="1"/>
        <end position="15"/>
    </location>
</feature>
<name>A0A0G4IXC6_PLABS</name>
<keyword evidence="4" id="KW-0496">Mitochondrion</keyword>
<evidence type="ECO:0000256" key="1">
    <source>
        <dbReference type="SAM" id="Coils"/>
    </source>
</evidence>
<evidence type="ECO:0000313" key="5">
    <source>
        <dbReference type="Proteomes" id="UP000039324"/>
    </source>
</evidence>
<feature type="region of interest" description="Disordered" evidence="2">
    <location>
        <begin position="1"/>
        <end position="20"/>
    </location>
</feature>
<dbReference type="EMBL" id="CDSF01000096">
    <property type="protein sequence ID" value="CEP00003.1"/>
    <property type="molecule type" value="Genomic_DNA"/>
</dbReference>
<evidence type="ECO:0000313" key="4">
    <source>
        <dbReference type="EMBL" id="SPQ99041.1"/>
    </source>
</evidence>
<reference evidence="4 6" key="2">
    <citation type="submission" date="2018-03" db="EMBL/GenBank/DDBJ databases">
        <authorList>
            <person name="Fogelqvist J."/>
        </authorList>
    </citation>
    <scope>NUCLEOTIDE SEQUENCE [LARGE SCALE GENOMIC DNA]</scope>
</reference>
<protein>
    <submittedName>
        <fullName evidence="3">Uncharacterized protein</fullName>
    </submittedName>
</protein>
<dbReference type="Proteomes" id="UP000290189">
    <property type="component" value="Unassembled WGS sequence"/>
</dbReference>
<keyword evidence="5" id="KW-1185">Reference proteome</keyword>
<keyword evidence="1" id="KW-0175">Coiled coil</keyword>
<dbReference type="AlphaFoldDB" id="A0A0G4IXC6"/>
<geneLocation type="mitochondrion" evidence="4"/>